<dbReference type="GO" id="GO:0016740">
    <property type="term" value="F:transferase activity"/>
    <property type="evidence" value="ECO:0007669"/>
    <property type="project" value="UniProtKB-KW"/>
</dbReference>
<dbReference type="PANTHER" id="PTHR44051:SF19">
    <property type="entry name" value="DISULFIDE-BOND OXIDOREDUCTASE YFCG"/>
    <property type="match status" value="1"/>
</dbReference>
<dbReference type="SUPFAM" id="SSF52833">
    <property type="entry name" value="Thioredoxin-like"/>
    <property type="match status" value="1"/>
</dbReference>
<dbReference type="EMBL" id="CP102774">
    <property type="protein sequence ID" value="UZF88288.1"/>
    <property type="molecule type" value="Genomic_DNA"/>
</dbReference>
<dbReference type="SFLD" id="SFLDS00019">
    <property type="entry name" value="Glutathione_Transferase_(cytos"/>
    <property type="match status" value="1"/>
</dbReference>
<dbReference type="SFLD" id="SFLDG00358">
    <property type="entry name" value="Main_(cytGST)"/>
    <property type="match status" value="1"/>
</dbReference>
<feature type="domain" description="GST N-terminal" evidence="3">
    <location>
        <begin position="1"/>
        <end position="81"/>
    </location>
</feature>
<evidence type="ECO:0000259" key="3">
    <source>
        <dbReference type="PROSITE" id="PS50404"/>
    </source>
</evidence>
<dbReference type="InterPro" id="IPR036249">
    <property type="entry name" value="Thioredoxin-like_sf"/>
</dbReference>
<dbReference type="Pfam" id="PF13410">
    <property type="entry name" value="GST_C_2"/>
    <property type="match status" value="1"/>
</dbReference>
<comment type="similarity">
    <text evidence="1">Belongs to the GST superfamily.</text>
</comment>
<sequence length="206" mass="23010">MLKILGRLSSVNVQKVVWAAAETGQAFERIDIGGPFGGNREPAYLAKNPNGQVPVLEDGDVHIWESNAIVRYIAARYGRDTIWEEDPAKRSEGDRWMDWALGELQRVMVPAFWGLMREPATADPAAIANSITRTEHCLDMLEAHLARGRSYIDGDRFGMAEIVLGPSVHRWLNMPVARAQRPRLQRWFESIAAREAAQAALPLPIA</sequence>
<proteinExistence type="inferred from homology"/>
<evidence type="ECO:0000256" key="2">
    <source>
        <dbReference type="ARBA" id="ARBA00022679"/>
    </source>
</evidence>
<dbReference type="InterPro" id="IPR010987">
    <property type="entry name" value="Glutathione-S-Trfase_C-like"/>
</dbReference>
<dbReference type="PROSITE" id="PS50405">
    <property type="entry name" value="GST_CTER"/>
    <property type="match status" value="1"/>
</dbReference>
<name>A0A9E8CT34_9HYPH</name>
<dbReference type="InterPro" id="IPR004045">
    <property type="entry name" value="Glutathione_S-Trfase_N"/>
</dbReference>
<gene>
    <name evidence="5" type="ORF">NWE54_05745</name>
</gene>
<evidence type="ECO:0000313" key="5">
    <source>
        <dbReference type="EMBL" id="UZF88288.1"/>
    </source>
</evidence>
<dbReference type="SFLD" id="SFLDG01150">
    <property type="entry name" value="Main.1:_Beta-like"/>
    <property type="match status" value="1"/>
</dbReference>
<dbReference type="InterPro" id="IPR040079">
    <property type="entry name" value="Glutathione_S-Trfase"/>
</dbReference>
<dbReference type="Pfam" id="PF02798">
    <property type="entry name" value="GST_N"/>
    <property type="match status" value="1"/>
</dbReference>
<evidence type="ECO:0000256" key="1">
    <source>
        <dbReference type="ARBA" id="ARBA00007409"/>
    </source>
</evidence>
<accession>A0A9E8CT34</accession>
<dbReference type="CDD" id="cd03047">
    <property type="entry name" value="GST_N_2"/>
    <property type="match status" value="1"/>
</dbReference>
<dbReference type="InterPro" id="IPR036282">
    <property type="entry name" value="Glutathione-S-Trfase_C_sf"/>
</dbReference>
<dbReference type="AlphaFoldDB" id="A0A9E8CT34"/>
<dbReference type="Gene3D" id="3.40.30.10">
    <property type="entry name" value="Glutaredoxin"/>
    <property type="match status" value="1"/>
</dbReference>
<reference evidence="5" key="1">
    <citation type="submission" date="2022-08" db="EMBL/GenBank/DDBJ databases">
        <title>Complete Genome Sequences of 2 Bosea sp. soil isolates.</title>
        <authorList>
            <person name="Alvarez Arevalo M."/>
            <person name="Sterndorff E.B."/>
            <person name="Faurdal D."/>
            <person name="Joergensen T.S."/>
            <person name="Weber T."/>
        </authorList>
    </citation>
    <scope>NUCLEOTIDE SEQUENCE</scope>
    <source>
        <strain evidence="5">NBC_00436</strain>
    </source>
</reference>
<dbReference type="PANTHER" id="PTHR44051">
    <property type="entry name" value="GLUTATHIONE S-TRANSFERASE-RELATED"/>
    <property type="match status" value="1"/>
</dbReference>
<keyword evidence="2" id="KW-0808">Transferase</keyword>
<protein>
    <submittedName>
        <fullName evidence="5">Glutathione S-transferase family protein</fullName>
    </submittedName>
</protein>
<dbReference type="SUPFAM" id="SSF47616">
    <property type="entry name" value="GST C-terminal domain-like"/>
    <property type="match status" value="1"/>
</dbReference>
<evidence type="ECO:0000259" key="4">
    <source>
        <dbReference type="PROSITE" id="PS50405"/>
    </source>
</evidence>
<dbReference type="Gene3D" id="1.20.1050.10">
    <property type="match status" value="1"/>
</dbReference>
<feature type="domain" description="GST C-terminal" evidence="4">
    <location>
        <begin position="86"/>
        <end position="206"/>
    </location>
</feature>
<organism evidence="5">
    <name type="scientific">Bosea sp. NBC_00436</name>
    <dbReference type="NCBI Taxonomy" id="2969620"/>
    <lineage>
        <taxon>Bacteria</taxon>
        <taxon>Pseudomonadati</taxon>
        <taxon>Pseudomonadota</taxon>
        <taxon>Alphaproteobacteria</taxon>
        <taxon>Hyphomicrobiales</taxon>
        <taxon>Boseaceae</taxon>
        <taxon>Bosea</taxon>
    </lineage>
</organism>
<dbReference type="FunFam" id="3.40.30.10:FF:000039">
    <property type="entry name" value="Glutathione S-transferase domain"/>
    <property type="match status" value="1"/>
</dbReference>
<dbReference type="PROSITE" id="PS50404">
    <property type="entry name" value="GST_NTER"/>
    <property type="match status" value="1"/>
</dbReference>